<evidence type="ECO:0000313" key="2">
    <source>
        <dbReference type="Proteomes" id="UP000594261"/>
    </source>
</evidence>
<dbReference type="Proteomes" id="UP000594261">
    <property type="component" value="Chromosome 3"/>
</dbReference>
<sequence>MLINNIKVVSHPIPCPVLSTVINHCVCRVPNSVTDELVVEAFKAKWKLRYVIGKPVSGTFWRDNESWKFAISRRIVKGDSVASLAVKFSQALFGYRESVGKDKKRLKFVRFLDNAYSIA</sequence>
<dbReference type="EMBL" id="LRBV02000003">
    <property type="status" value="NOT_ANNOTATED_CDS"/>
    <property type="molecule type" value="Genomic_DNA"/>
</dbReference>
<proteinExistence type="predicted"/>
<name>A0A7N2R0Q5_QUELO</name>
<dbReference type="InParanoid" id="A0A7N2R0Q5"/>
<accession>A0A7N2R0Q5</accession>
<dbReference type="EnsemblPlants" id="QL03p007977:mrna">
    <property type="protein sequence ID" value="QL03p007977:mrna:CDS:2"/>
    <property type="gene ID" value="QL03p007977"/>
</dbReference>
<reference evidence="1" key="2">
    <citation type="submission" date="2021-01" db="UniProtKB">
        <authorList>
            <consortium name="EnsemblPlants"/>
        </authorList>
    </citation>
    <scope>IDENTIFICATION</scope>
</reference>
<reference evidence="1 2" key="1">
    <citation type="journal article" date="2016" name="G3 (Bethesda)">
        <title>First Draft Assembly and Annotation of the Genome of a California Endemic Oak Quercus lobata Nee (Fagaceae).</title>
        <authorList>
            <person name="Sork V.L."/>
            <person name="Fitz-Gibbon S.T."/>
            <person name="Puiu D."/>
            <person name="Crepeau M."/>
            <person name="Gugger P.F."/>
            <person name="Sherman R."/>
            <person name="Stevens K."/>
            <person name="Langley C.H."/>
            <person name="Pellegrini M."/>
            <person name="Salzberg S.L."/>
        </authorList>
    </citation>
    <scope>NUCLEOTIDE SEQUENCE [LARGE SCALE GENOMIC DNA]</scope>
    <source>
        <strain evidence="1 2">cv. SW786</strain>
    </source>
</reference>
<dbReference type="AlphaFoldDB" id="A0A7N2R0Q5"/>
<dbReference type="Gramene" id="QL03p007977:mrna">
    <property type="protein sequence ID" value="QL03p007977:mrna:CDS:2"/>
    <property type="gene ID" value="QL03p007977"/>
</dbReference>
<organism evidence="1 2">
    <name type="scientific">Quercus lobata</name>
    <name type="common">Valley oak</name>
    <dbReference type="NCBI Taxonomy" id="97700"/>
    <lineage>
        <taxon>Eukaryota</taxon>
        <taxon>Viridiplantae</taxon>
        <taxon>Streptophyta</taxon>
        <taxon>Embryophyta</taxon>
        <taxon>Tracheophyta</taxon>
        <taxon>Spermatophyta</taxon>
        <taxon>Magnoliopsida</taxon>
        <taxon>eudicotyledons</taxon>
        <taxon>Gunneridae</taxon>
        <taxon>Pentapetalae</taxon>
        <taxon>rosids</taxon>
        <taxon>fabids</taxon>
        <taxon>Fagales</taxon>
        <taxon>Fagaceae</taxon>
        <taxon>Quercus</taxon>
    </lineage>
</organism>
<protein>
    <submittedName>
        <fullName evidence="1">Uncharacterized protein</fullName>
    </submittedName>
</protein>
<keyword evidence="2" id="KW-1185">Reference proteome</keyword>
<evidence type="ECO:0000313" key="1">
    <source>
        <dbReference type="EnsemblPlants" id="QL03p007977:mrna:CDS:2"/>
    </source>
</evidence>